<dbReference type="SMART" id="SM00876">
    <property type="entry name" value="BATS"/>
    <property type="match status" value="1"/>
</dbReference>
<comment type="cofactor">
    <cofactor evidence="1">
        <name>[4Fe-4S] cluster</name>
        <dbReference type="ChEBI" id="CHEBI:49883"/>
    </cofactor>
</comment>
<dbReference type="GO" id="GO:0051539">
    <property type="term" value="F:4 iron, 4 sulfur cluster binding"/>
    <property type="evidence" value="ECO:0007669"/>
    <property type="project" value="UniProtKB-KW"/>
</dbReference>
<evidence type="ECO:0000256" key="1">
    <source>
        <dbReference type="ARBA" id="ARBA00001966"/>
    </source>
</evidence>
<keyword evidence="6" id="KW-0411">Iron-sulfur</keyword>
<dbReference type="InterPro" id="IPR012726">
    <property type="entry name" value="ThiH"/>
</dbReference>
<evidence type="ECO:0000256" key="5">
    <source>
        <dbReference type="ARBA" id="ARBA00023004"/>
    </source>
</evidence>
<dbReference type="STRING" id="320771.Cflav_PD1365"/>
<dbReference type="AlphaFoldDB" id="B9XPP2"/>
<dbReference type="GO" id="GO:0005506">
    <property type="term" value="F:iron ion binding"/>
    <property type="evidence" value="ECO:0007669"/>
    <property type="project" value="InterPro"/>
</dbReference>
<evidence type="ECO:0000256" key="4">
    <source>
        <dbReference type="ARBA" id="ARBA00022723"/>
    </source>
</evidence>
<dbReference type="Gene3D" id="3.20.20.70">
    <property type="entry name" value="Aldolase class I"/>
    <property type="match status" value="1"/>
</dbReference>
<dbReference type="InterPro" id="IPR034428">
    <property type="entry name" value="ThiH/NoCL/HydG-like"/>
</dbReference>
<organism evidence="9 10">
    <name type="scientific">Pedosphaera parvula (strain Ellin514)</name>
    <dbReference type="NCBI Taxonomy" id="320771"/>
    <lineage>
        <taxon>Bacteria</taxon>
        <taxon>Pseudomonadati</taxon>
        <taxon>Verrucomicrobiota</taxon>
        <taxon>Pedosphaerae</taxon>
        <taxon>Pedosphaerales</taxon>
        <taxon>Pedosphaeraceae</taxon>
        <taxon>Pedosphaera</taxon>
    </lineage>
</organism>
<dbReference type="OrthoDB" id="9801120at2"/>
<name>B9XPP2_PEDPL</name>
<keyword evidence="10" id="KW-1185">Reference proteome</keyword>
<dbReference type="InterPro" id="IPR013785">
    <property type="entry name" value="Aldolase_TIM"/>
</dbReference>
<dbReference type="SFLD" id="SFLDG01060">
    <property type="entry name" value="BATS_domain_containing"/>
    <property type="match status" value="1"/>
</dbReference>
<dbReference type="SMART" id="SM00729">
    <property type="entry name" value="Elp3"/>
    <property type="match status" value="1"/>
</dbReference>
<dbReference type="GO" id="GO:0003824">
    <property type="term" value="F:catalytic activity"/>
    <property type="evidence" value="ECO:0007669"/>
    <property type="project" value="InterPro"/>
</dbReference>
<proteinExistence type="predicted"/>
<sequence length="400" mass="44427">MSFVAEFNALPLDALVKRALSTAVAAVRESMVKGQLSLTDFTHLISPVGGEELESLCNRSQAITRQRFGKVIRLFAPLYLSNECINNCKYCGFSRDNAILRVTLSVEEVVREARALKEQGFRNILLVAGEHPKFVSNGYMAECVRVLHEEIPSISLEVGPMETEEYRPIVEAGADGLVVYQETYDRAVYNDMHTAGPKRNFDWRLETPERAYAAGFRRLGIGALYGLSDWRMEAISVAAHAAYLLRTCWKSQVTISLPRLRPCAGEFQPLTHLSDRELVQLVCAFRLFLPDVGLVLSTREPSKLRDGLIPLGVTMISAGSHTEPGGYTGAGKEKIHHTERGRIVELAAGASEWSPANNRATNATGQFDIADERSPQEMAELIRRLGYEPVWKDWDAALTA</sequence>
<dbReference type="Proteomes" id="UP000003688">
    <property type="component" value="Unassembled WGS sequence"/>
</dbReference>
<accession>B9XPP2</accession>
<gene>
    <name evidence="9" type="ORF">Cflav_PD1365</name>
</gene>
<comment type="cofactor">
    <cofactor evidence="7">
        <name>[2Fe-2S] cluster</name>
        <dbReference type="ChEBI" id="CHEBI:190135"/>
    </cofactor>
</comment>
<comment type="caution">
    <text evidence="9">The sequence shown here is derived from an EMBL/GenBank/DDBJ whole genome shotgun (WGS) entry which is preliminary data.</text>
</comment>
<dbReference type="SFLD" id="SFLDF00301">
    <property type="entry name" value="2-iminoacetate_synthase_(ThiH)"/>
    <property type="match status" value="1"/>
</dbReference>
<dbReference type="PANTHER" id="PTHR43583">
    <property type="entry name" value="2-IMINOACETATE SYNTHASE"/>
    <property type="match status" value="1"/>
</dbReference>
<evidence type="ECO:0000313" key="10">
    <source>
        <dbReference type="Proteomes" id="UP000003688"/>
    </source>
</evidence>
<dbReference type="EMBL" id="ABOX02000048">
    <property type="protein sequence ID" value="EEF58165.1"/>
    <property type="molecule type" value="Genomic_DNA"/>
</dbReference>
<evidence type="ECO:0000256" key="3">
    <source>
        <dbReference type="ARBA" id="ARBA00022691"/>
    </source>
</evidence>
<dbReference type="CDD" id="cd01335">
    <property type="entry name" value="Radical_SAM"/>
    <property type="match status" value="1"/>
</dbReference>
<evidence type="ECO:0000256" key="6">
    <source>
        <dbReference type="ARBA" id="ARBA00023014"/>
    </source>
</evidence>
<feature type="domain" description="Radical SAM core" evidence="8">
    <location>
        <begin position="70"/>
        <end position="299"/>
    </location>
</feature>
<keyword evidence="4" id="KW-0479">Metal-binding</keyword>
<dbReference type="PROSITE" id="PS51918">
    <property type="entry name" value="RADICAL_SAM"/>
    <property type="match status" value="1"/>
</dbReference>
<evidence type="ECO:0000259" key="8">
    <source>
        <dbReference type="PROSITE" id="PS51918"/>
    </source>
</evidence>
<evidence type="ECO:0000313" key="9">
    <source>
        <dbReference type="EMBL" id="EEF58165.1"/>
    </source>
</evidence>
<dbReference type="Pfam" id="PF04055">
    <property type="entry name" value="Radical_SAM"/>
    <property type="match status" value="1"/>
</dbReference>
<dbReference type="InterPro" id="IPR058240">
    <property type="entry name" value="rSAM_sf"/>
</dbReference>
<keyword evidence="3" id="KW-0949">S-adenosyl-L-methionine</keyword>
<dbReference type="SUPFAM" id="SSF102114">
    <property type="entry name" value="Radical SAM enzymes"/>
    <property type="match status" value="1"/>
</dbReference>
<keyword evidence="5" id="KW-0408">Iron</keyword>
<protein>
    <submittedName>
        <fullName evidence="9">Thiazole biosynthesis protein ThiH</fullName>
    </submittedName>
</protein>
<dbReference type="Pfam" id="PF06968">
    <property type="entry name" value="BATS"/>
    <property type="match status" value="1"/>
</dbReference>
<reference evidence="9 10" key="1">
    <citation type="journal article" date="2011" name="J. Bacteriol.">
        <title>Genome sequence of 'Pedosphaera parvula' Ellin514, an aerobic Verrucomicrobial isolate from pasture soil.</title>
        <authorList>
            <person name="Kant R."/>
            <person name="van Passel M.W."/>
            <person name="Sangwan P."/>
            <person name="Palva A."/>
            <person name="Lucas S."/>
            <person name="Copeland A."/>
            <person name="Lapidus A."/>
            <person name="Glavina Del Rio T."/>
            <person name="Dalin E."/>
            <person name="Tice H."/>
            <person name="Bruce D."/>
            <person name="Goodwin L."/>
            <person name="Pitluck S."/>
            <person name="Chertkov O."/>
            <person name="Larimer F.W."/>
            <person name="Land M.L."/>
            <person name="Hauser L."/>
            <person name="Brettin T.S."/>
            <person name="Detter J.C."/>
            <person name="Han S."/>
            <person name="de Vos W.M."/>
            <person name="Janssen P.H."/>
            <person name="Smidt H."/>
        </authorList>
    </citation>
    <scope>NUCLEOTIDE SEQUENCE [LARGE SCALE GENOMIC DNA]</scope>
    <source>
        <strain evidence="9 10">Ellin514</strain>
    </source>
</reference>
<dbReference type="PANTHER" id="PTHR43583:SF1">
    <property type="entry name" value="2-IMINOACETATE SYNTHASE"/>
    <property type="match status" value="1"/>
</dbReference>
<dbReference type="SFLD" id="SFLDS00029">
    <property type="entry name" value="Radical_SAM"/>
    <property type="match status" value="1"/>
</dbReference>
<dbReference type="InterPro" id="IPR006638">
    <property type="entry name" value="Elp3/MiaA/NifB-like_rSAM"/>
</dbReference>
<evidence type="ECO:0000256" key="2">
    <source>
        <dbReference type="ARBA" id="ARBA00022485"/>
    </source>
</evidence>
<dbReference type="RefSeq" id="WP_007417778.1">
    <property type="nucleotide sequence ID" value="NZ_ABOX02000048.1"/>
</dbReference>
<dbReference type="InterPro" id="IPR007197">
    <property type="entry name" value="rSAM"/>
</dbReference>
<evidence type="ECO:0000256" key="7">
    <source>
        <dbReference type="ARBA" id="ARBA00034078"/>
    </source>
</evidence>
<dbReference type="SFLD" id="SFLDG01081">
    <property type="entry name" value="cleavage_of_the_Ca-Cb_bond_in"/>
    <property type="match status" value="1"/>
</dbReference>
<keyword evidence="2" id="KW-0004">4Fe-4S</keyword>
<dbReference type="NCBIfam" id="TIGR02351">
    <property type="entry name" value="thiH"/>
    <property type="match status" value="1"/>
</dbReference>
<dbReference type="GO" id="GO:0009228">
    <property type="term" value="P:thiamine biosynthetic process"/>
    <property type="evidence" value="ECO:0007669"/>
    <property type="project" value="InterPro"/>
</dbReference>
<dbReference type="InterPro" id="IPR010722">
    <property type="entry name" value="BATS_dom"/>
</dbReference>